<evidence type="ECO:0000256" key="7">
    <source>
        <dbReference type="ARBA" id="ARBA00022840"/>
    </source>
</evidence>
<dbReference type="Pfam" id="PF13671">
    <property type="entry name" value="AAA_33"/>
    <property type="match status" value="1"/>
</dbReference>
<dbReference type="EMBL" id="JAVDXW010000001">
    <property type="protein sequence ID" value="MDR7300437.1"/>
    <property type="molecule type" value="Genomic_DNA"/>
</dbReference>
<proteinExistence type="inferred from homology"/>
<evidence type="ECO:0000256" key="3">
    <source>
        <dbReference type="ARBA" id="ARBA00012054"/>
    </source>
</evidence>
<dbReference type="GO" id="GO:0005524">
    <property type="term" value="F:ATP binding"/>
    <property type="evidence" value="ECO:0007669"/>
    <property type="project" value="UniProtKB-KW"/>
</dbReference>
<dbReference type="AlphaFoldDB" id="A0AAE3Z8R4"/>
<gene>
    <name evidence="11" type="ORF">JOF55_000618</name>
</gene>
<dbReference type="GO" id="GO:0046316">
    <property type="term" value="F:gluconokinase activity"/>
    <property type="evidence" value="ECO:0007669"/>
    <property type="project" value="UniProtKB-EC"/>
</dbReference>
<evidence type="ECO:0000313" key="12">
    <source>
        <dbReference type="Proteomes" id="UP001180845"/>
    </source>
</evidence>
<evidence type="ECO:0000256" key="2">
    <source>
        <dbReference type="ARBA" id="ARBA00008420"/>
    </source>
</evidence>
<protein>
    <recommendedName>
        <fullName evidence="3 10">Gluconokinase</fullName>
        <ecNumber evidence="3 10">2.7.1.12</ecNumber>
    </recommendedName>
</protein>
<evidence type="ECO:0000256" key="4">
    <source>
        <dbReference type="ARBA" id="ARBA00022679"/>
    </source>
</evidence>
<dbReference type="EC" id="2.7.1.12" evidence="3 10"/>
<dbReference type="NCBIfam" id="TIGR01313">
    <property type="entry name" value="therm_gnt_kin"/>
    <property type="match status" value="1"/>
</dbReference>
<evidence type="ECO:0000256" key="10">
    <source>
        <dbReference type="RuleBase" id="RU363066"/>
    </source>
</evidence>
<comment type="pathway">
    <text evidence="1">Carbohydrate acid metabolism.</text>
</comment>
<dbReference type="SUPFAM" id="SSF52540">
    <property type="entry name" value="P-loop containing nucleoside triphosphate hydrolases"/>
    <property type="match status" value="1"/>
</dbReference>
<accession>A0AAE3Z8R4</accession>
<evidence type="ECO:0000256" key="9">
    <source>
        <dbReference type="ARBA" id="ARBA00048090"/>
    </source>
</evidence>
<dbReference type="InterPro" id="IPR027417">
    <property type="entry name" value="P-loop_NTPase"/>
</dbReference>
<dbReference type="GO" id="GO:0005737">
    <property type="term" value="C:cytoplasm"/>
    <property type="evidence" value="ECO:0007669"/>
    <property type="project" value="TreeGrafter"/>
</dbReference>
<organism evidence="11 12">
    <name type="scientific">Haloactinomyces albus</name>
    <dbReference type="NCBI Taxonomy" id="1352928"/>
    <lineage>
        <taxon>Bacteria</taxon>
        <taxon>Bacillati</taxon>
        <taxon>Actinomycetota</taxon>
        <taxon>Actinomycetes</taxon>
        <taxon>Actinopolysporales</taxon>
        <taxon>Actinopolysporaceae</taxon>
        <taxon>Haloactinomyces</taxon>
    </lineage>
</organism>
<dbReference type="CDD" id="cd02021">
    <property type="entry name" value="GntK"/>
    <property type="match status" value="1"/>
</dbReference>
<comment type="similarity">
    <text evidence="2 10">Belongs to the gluconokinase GntK/GntV family.</text>
</comment>
<keyword evidence="12" id="KW-1185">Reference proteome</keyword>
<dbReference type="PANTHER" id="PTHR43442:SF3">
    <property type="entry name" value="GLUCONOKINASE-RELATED"/>
    <property type="match status" value="1"/>
</dbReference>
<dbReference type="Gene3D" id="3.40.50.300">
    <property type="entry name" value="P-loop containing nucleotide triphosphate hydrolases"/>
    <property type="match status" value="1"/>
</dbReference>
<comment type="caution">
    <text evidence="11">The sequence shown here is derived from an EMBL/GenBank/DDBJ whole genome shotgun (WGS) entry which is preliminary data.</text>
</comment>
<evidence type="ECO:0000256" key="6">
    <source>
        <dbReference type="ARBA" id="ARBA00022777"/>
    </source>
</evidence>
<dbReference type="PANTHER" id="PTHR43442">
    <property type="entry name" value="GLUCONOKINASE-RELATED"/>
    <property type="match status" value="1"/>
</dbReference>
<dbReference type="FunFam" id="3.40.50.300:FF:000522">
    <property type="entry name" value="Gluconokinase"/>
    <property type="match status" value="1"/>
</dbReference>
<keyword evidence="5 10" id="KW-0547">Nucleotide-binding</keyword>
<dbReference type="Proteomes" id="UP001180845">
    <property type="component" value="Unassembled WGS sequence"/>
</dbReference>
<evidence type="ECO:0000256" key="8">
    <source>
        <dbReference type="ARBA" id="ARBA00023064"/>
    </source>
</evidence>
<dbReference type="RefSeq" id="WP_310269195.1">
    <property type="nucleotide sequence ID" value="NZ_JAVDXW010000001.1"/>
</dbReference>
<keyword evidence="8" id="KW-0311">Gluconate utilization</keyword>
<dbReference type="GO" id="GO:0019521">
    <property type="term" value="P:D-gluconate metabolic process"/>
    <property type="evidence" value="ECO:0007669"/>
    <property type="project" value="UniProtKB-KW"/>
</dbReference>
<dbReference type="InterPro" id="IPR006001">
    <property type="entry name" value="Therm_gnt_kin"/>
</dbReference>
<comment type="catalytic activity">
    <reaction evidence="9 10">
        <text>D-gluconate + ATP = 6-phospho-D-gluconate + ADP + H(+)</text>
        <dbReference type="Rhea" id="RHEA:19433"/>
        <dbReference type="ChEBI" id="CHEBI:15378"/>
        <dbReference type="ChEBI" id="CHEBI:18391"/>
        <dbReference type="ChEBI" id="CHEBI:30616"/>
        <dbReference type="ChEBI" id="CHEBI:58759"/>
        <dbReference type="ChEBI" id="CHEBI:456216"/>
        <dbReference type="EC" id="2.7.1.12"/>
    </reaction>
</comment>
<keyword evidence="7 10" id="KW-0067">ATP-binding</keyword>
<evidence type="ECO:0000256" key="1">
    <source>
        <dbReference type="ARBA" id="ARBA00004761"/>
    </source>
</evidence>
<reference evidence="11" key="1">
    <citation type="submission" date="2023-07" db="EMBL/GenBank/DDBJ databases">
        <title>Sequencing the genomes of 1000 actinobacteria strains.</title>
        <authorList>
            <person name="Klenk H.-P."/>
        </authorList>
    </citation>
    <scope>NUCLEOTIDE SEQUENCE</scope>
    <source>
        <strain evidence="11">DSM 45977</strain>
    </source>
</reference>
<keyword evidence="6 10" id="KW-0418">Kinase</keyword>
<name>A0AAE3Z8R4_9ACTN</name>
<evidence type="ECO:0000256" key="5">
    <source>
        <dbReference type="ARBA" id="ARBA00022741"/>
    </source>
</evidence>
<sequence>MSIHVMIMGVAGCGKTTVGKLLGERSGLEYAEADEFHPPANIAKMNSGQALTDEDRLPWLHRLSEWTGERRRAGVSTVLACSALKRSYRDILRVHAPDLRMVHLSGPADLVRSRMLSRGEHFMPAALLESQLRDLEPLQDDEDGTTLDLTLAPTDLVQRSLAWLAQQPADSTPS</sequence>
<evidence type="ECO:0000313" key="11">
    <source>
        <dbReference type="EMBL" id="MDR7300437.1"/>
    </source>
</evidence>
<keyword evidence="4 10" id="KW-0808">Transferase</keyword>